<feature type="region of interest" description="Disordered" evidence="1">
    <location>
        <begin position="1"/>
        <end position="21"/>
    </location>
</feature>
<organism evidence="3 4">
    <name type="scientific">Pseudomonas typographi</name>
    <dbReference type="NCBI Taxonomy" id="2715964"/>
    <lineage>
        <taxon>Bacteria</taxon>
        <taxon>Pseudomonadati</taxon>
        <taxon>Pseudomonadota</taxon>
        <taxon>Gammaproteobacteria</taxon>
        <taxon>Pseudomonadales</taxon>
        <taxon>Pseudomonadaceae</taxon>
        <taxon>Pseudomonas</taxon>
    </lineage>
</organism>
<evidence type="ECO:0000256" key="2">
    <source>
        <dbReference type="SAM" id="Phobius"/>
    </source>
</evidence>
<keyword evidence="2" id="KW-0812">Transmembrane</keyword>
<keyword evidence="2" id="KW-1133">Transmembrane helix</keyword>
<reference evidence="3 4" key="1">
    <citation type="journal article" date="2020" name="Insects">
        <title>Bacteria Belonging to Pseudomonas typographi sp. nov. from the Bark Beetle Ips typographus Have Genomic Potential to Aid in the Host Ecology.</title>
        <authorList>
            <person name="Peral-Aranega E."/>
            <person name="Saati-Santamaria Z."/>
            <person name="Kolarik M."/>
            <person name="Rivas R."/>
            <person name="Garcia-Fraile P."/>
        </authorList>
    </citation>
    <scope>NUCLEOTIDE SEQUENCE [LARGE SCALE GENOMIC DNA]</scope>
    <source>
        <strain evidence="3 4">CA3A</strain>
    </source>
</reference>
<dbReference type="EMBL" id="JAAOCA010000015">
    <property type="protein sequence ID" value="MBD1599730.1"/>
    <property type="molecule type" value="Genomic_DNA"/>
</dbReference>
<comment type="caution">
    <text evidence="3">The sequence shown here is derived from an EMBL/GenBank/DDBJ whole genome shotgun (WGS) entry which is preliminary data.</text>
</comment>
<gene>
    <name evidence="3" type="ORF">HAQ05_13575</name>
</gene>
<keyword evidence="2" id="KW-0472">Membrane</keyword>
<evidence type="ECO:0000313" key="4">
    <source>
        <dbReference type="Proteomes" id="UP000805841"/>
    </source>
</evidence>
<dbReference type="Proteomes" id="UP000805841">
    <property type="component" value="Unassembled WGS sequence"/>
</dbReference>
<evidence type="ECO:0000256" key="1">
    <source>
        <dbReference type="SAM" id="MobiDB-lite"/>
    </source>
</evidence>
<dbReference type="RefSeq" id="WP_190421411.1">
    <property type="nucleotide sequence ID" value="NZ_JAAOCA010000015.1"/>
</dbReference>
<sequence length="116" mass="12095">MAFSRAATGPEAVGHTLPNTGGAIHERRSPLCAGSRRIAPAYNKALYFGAGEVKQIGFFLGPLPGGVLFTAGGSHLLINACALWIALAAVALYQVHVLLRGKSALSTTIEPEPTNR</sequence>
<feature type="transmembrane region" description="Helical" evidence="2">
    <location>
        <begin position="76"/>
        <end position="99"/>
    </location>
</feature>
<proteinExistence type="predicted"/>
<protein>
    <submittedName>
        <fullName evidence="3">Uncharacterized protein</fullName>
    </submittedName>
</protein>
<keyword evidence="4" id="KW-1185">Reference proteome</keyword>
<name>A0ABR7Z2L1_9PSED</name>
<evidence type="ECO:0000313" key="3">
    <source>
        <dbReference type="EMBL" id="MBD1599730.1"/>
    </source>
</evidence>
<accession>A0ABR7Z2L1</accession>